<feature type="transmembrane region" description="Helical" evidence="1">
    <location>
        <begin position="16"/>
        <end position="34"/>
    </location>
</feature>
<keyword evidence="1" id="KW-1133">Transmembrane helix</keyword>
<reference evidence="2 3" key="1">
    <citation type="journal article" date="2011" name="J. Bacteriol.">
        <title>Complete genome sequence of Methanosaeta concilii, a specialist in aceticlastic methanogenesis.</title>
        <authorList>
            <person name="Barber R.D."/>
            <person name="Zhang L."/>
            <person name="Harnack M."/>
            <person name="Olson M.V."/>
            <person name="Kaul R."/>
            <person name="Ingram-Smith C."/>
            <person name="Smith K.S."/>
        </authorList>
    </citation>
    <scope>NUCLEOTIDE SEQUENCE [LARGE SCALE GENOMIC DNA]</scope>
    <source>
        <strain evidence="3">ATCC 5969 / DSM 3671 / JCM 10134 / NBRC 103675 / OCM 69 / GP-6</strain>
    </source>
</reference>
<dbReference type="Proteomes" id="UP000007807">
    <property type="component" value="Chromosome"/>
</dbReference>
<evidence type="ECO:0000313" key="2">
    <source>
        <dbReference type="EMBL" id="AEB69305.1"/>
    </source>
</evidence>
<proteinExistence type="predicted"/>
<dbReference type="RefSeq" id="WP_013720326.1">
    <property type="nucleotide sequence ID" value="NC_015416.1"/>
</dbReference>
<name>F4BT16_METSG</name>
<sequence>MCKSYKPGKLLRSARYLSCIMAILILMLLCYFPAAGLTDLDWRLGSSKYSQGSVSDEAAFHGSNCADLSVDNKGTTVRARIYLDEPMAIEDIDRMSMWVNPGAGNGKVQIEFYMDGDESGAYESKDPQDARIRSISRSWSDLGFSHGQWNELDGFDLEFEKYGNKNFPHGGLEDFKEWLKGHEVLHIYITLYKDSKAPVTSAFIDYIRIGDEIISFEPLEEEDVKYGPKSAAAGGKITYTITYGNNDFQPVDIVVRENYDPKTVFIESQPAPDPGSNNRWTIPAVAPGKHGQIKIVMKTVKPAAKADIEGTVSGIGLSSTRGMLSTEFERYIITNSVQILAGNRSYSASLDTAIKPIVGSTLAYGEHGSGTYRAEEELDYRSSSISADRSVSASQSPCTLNLSHRSIALDESWSADVRAENDYRDLGWMDRYHEASWINLSYKTKLGKSLSYLETSAQVNGTADRMAAWQGGFIDQRLIGNFSMDGKAEWRFASKRKSLTMDENALDCGMEIGEGRLNSGKCQGF</sequence>
<protein>
    <recommendedName>
        <fullName evidence="4">DUF11 domain-containing protein</fullName>
    </recommendedName>
</protein>
<dbReference type="OrthoDB" id="386102at2157"/>
<dbReference type="AlphaFoldDB" id="F4BT16"/>
<organism evidence="2 3">
    <name type="scientific">Methanothrix soehngenii (strain ATCC 5969 / DSM 3671 / JCM 10134 / NBRC 103675 / OCM 69 / GP-6)</name>
    <name type="common">Methanosaeta concilii</name>
    <dbReference type="NCBI Taxonomy" id="990316"/>
    <lineage>
        <taxon>Archaea</taxon>
        <taxon>Methanobacteriati</taxon>
        <taxon>Methanobacteriota</taxon>
        <taxon>Stenosarchaea group</taxon>
        <taxon>Methanomicrobia</taxon>
        <taxon>Methanotrichales</taxon>
        <taxon>Methanotrichaceae</taxon>
        <taxon>Methanothrix</taxon>
    </lineage>
</organism>
<dbReference type="InParanoid" id="F4BT16"/>
<dbReference type="GeneID" id="10462261"/>
<evidence type="ECO:0000256" key="1">
    <source>
        <dbReference type="SAM" id="Phobius"/>
    </source>
</evidence>
<keyword evidence="3" id="KW-1185">Reference proteome</keyword>
<accession>F4BT16</accession>
<keyword evidence="1" id="KW-0472">Membrane</keyword>
<dbReference type="EMBL" id="CP002565">
    <property type="protein sequence ID" value="AEB69305.1"/>
    <property type="molecule type" value="Genomic_DNA"/>
</dbReference>
<gene>
    <name evidence="2" type="ordered locus">MCON_2964</name>
</gene>
<keyword evidence="1" id="KW-0812">Transmembrane</keyword>
<dbReference type="HOGENOM" id="CLU_566979_0_0_2"/>
<evidence type="ECO:0000313" key="3">
    <source>
        <dbReference type="Proteomes" id="UP000007807"/>
    </source>
</evidence>
<dbReference type="KEGG" id="mcj:MCON_2964"/>
<evidence type="ECO:0008006" key="4">
    <source>
        <dbReference type="Google" id="ProtNLM"/>
    </source>
</evidence>